<dbReference type="PANTHER" id="PTHR15723:SF0">
    <property type="entry name" value="CARBOHYDRATE SULFOTRANSFERASE 15"/>
    <property type="match status" value="1"/>
</dbReference>
<dbReference type="AlphaFoldDB" id="A0A7M7GHM2"/>
<keyword evidence="5" id="KW-1185">Reference proteome</keyword>
<dbReference type="InterPro" id="IPR052654">
    <property type="entry name" value="CS_Sulfotransferase"/>
</dbReference>
<dbReference type="GO" id="GO:0050659">
    <property type="term" value="F:N-acetylgalactosamine 4-sulfate 6-O-sulfotransferase activity"/>
    <property type="evidence" value="ECO:0000318"/>
    <property type="project" value="GO_Central"/>
</dbReference>
<sequence>MERLRTKVLILMFIIVSTILLIVHQYANISDLMSHPFIQKQFTSNHGGNGQIHLQEIQEKADHGMVGRINEEQNESNKWRQQKLSELEDGSTPTLNRNHNASSAFTPIKEPNYRTTFRKVSKPYYPNVFEYDAEGRVLYLKDNEMTTMRPGATKELVLSAPELFEKIPTRFLNTFKNPCWLRGGRELNCLPYFYIIGMYKCATTDIWSKIVQHPDVTKVAKEPHWWGPRRHGFMRSHVATTGVLRSRNVTGGPDDSSLEWYLNFYKFDVAPRLIKEKVKRRNEPYHPIVYGDASISTAYSMGLEWIDKYPNAKEPPYTNADLIRALQPNAKIVLMVRNPTKRAISWWWYSHKSLSKRLDRPYSAKTLHDEMIKYIDCFNGCLELHNVRYCAYVSGCPYKLVPDIQAGIYHVYLQDWIRAFSRDSVHVIRLEDWQADPVKIYRKLLDFLDLPKLTYTKVKEIVISKTANVNMKEHEDAWPETVSLLDDFFRPYNQELAKLMGDDKFLYL</sequence>
<reference evidence="5" key="1">
    <citation type="submission" date="2015-02" db="EMBL/GenBank/DDBJ databases">
        <title>Genome sequencing for Strongylocentrotus purpuratus.</title>
        <authorList>
            <person name="Murali S."/>
            <person name="Liu Y."/>
            <person name="Vee V."/>
            <person name="English A."/>
            <person name="Wang M."/>
            <person name="Skinner E."/>
            <person name="Han Y."/>
            <person name="Muzny D.M."/>
            <person name="Worley K.C."/>
            <person name="Gibbs R.A."/>
        </authorList>
    </citation>
    <scope>NUCLEOTIDE SEQUENCE</scope>
</reference>
<keyword evidence="2" id="KW-1133">Transmembrane helix</keyword>
<evidence type="ECO:0000313" key="4">
    <source>
        <dbReference type="EnsemblMetazoa" id="XP_003727672"/>
    </source>
</evidence>
<dbReference type="EnsemblMetazoa" id="XM_003727624">
    <property type="protein sequence ID" value="XP_003727672"/>
    <property type="gene ID" value="LOC100890246"/>
</dbReference>
<evidence type="ECO:0000259" key="3">
    <source>
        <dbReference type="Pfam" id="PF00685"/>
    </source>
</evidence>
<dbReference type="Pfam" id="PF00685">
    <property type="entry name" value="Sulfotransfer_1"/>
    <property type="match status" value="1"/>
</dbReference>
<evidence type="ECO:0000313" key="5">
    <source>
        <dbReference type="Proteomes" id="UP000007110"/>
    </source>
</evidence>
<accession>A0A7M7GHM2</accession>
<dbReference type="Gene3D" id="3.40.50.300">
    <property type="entry name" value="P-loop containing nucleotide triphosphate hydrolases"/>
    <property type="match status" value="1"/>
</dbReference>
<dbReference type="KEGG" id="spu:100890246"/>
<name>A0A7M7GHM2_STRPU</name>
<dbReference type="SUPFAM" id="SSF52540">
    <property type="entry name" value="P-loop containing nucleoside triphosphate hydrolases"/>
    <property type="match status" value="1"/>
</dbReference>
<evidence type="ECO:0000256" key="2">
    <source>
        <dbReference type="SAM" id="Phobius"/>
    </source>
</evidence>
<dbReference type="InParanoid" id="A0A7M7GHM2"/>
<proteinExistence type="predicted"/>
<feature type="domain" description="Sulfotransferase" evidence="3">
    <location>
        <begin position="325"/>
        <end position="475"/>
    </location>
</feature>
<protein>
    <recommendedName>
        <fullName evidence="3">Sulfotransferase domain-containing protein</fullName>
    </recommendedName>
</protein>
<dbReference type="InterPro" id="IPR027417">
    <property type="entry name" value="P-loop_NTPase"/>
</dbReference>
<dbReference type="RefSeq" id="XP_003727672.1">
    <property type="nucleotide sequence ID" value="XM_003727624.3"/>
</dbReference>
<dbReference type="GeneID" id="100890246"/>
<dbReference type="Proteomes" id="UP000007110">
    <property type="component" value="Unassembled WGS sequence"/>
</dbReference>
<dbReference type="InterPro" id="IPR000863">
    <property type="entry name" value="Sulfotransferase_dom"/>
</dbReference>
<keyword evidence="2" id="KW-0812">Transmembrane</keyword>
<dbReference type="OrthoDB" id="8068875at2759"/>
<keyword evidence="2" id="KW-0472">Membrane</keyword>
<evidence type="ECO:0000256" key="1">
    <source>
        <dbReference type="SAM" id="MobiDB-lite"/>
    </source>
</evidence>
<organism evidence="4 5">
    <name type="scientific">Strongylocentrotus purpuratus</name>
    <name type="common">Purple sea urchin</name>
    <dbReference type="NCBI Taxonomy" id="7668"/>
    <lineage>
        <taxon>Eukaryota</taxon>
        <taxon>Metazoa</taxon>
        <taxon>Echinodermata</taxon>
        <taxon>Eleutherozoa</taxon>
        <taxon>Echinozoa</taxon>
        <taxon>Echinoidea</taxon>
        <taxon>Euechinoidea</taxon>
        <taxon>Echinacea</taxon>
        <taxon>Camarodonta</taxon>
        <taxon>Echinidea</taxon>
        <taxon>Strongylocentrotidae</taxon>
        <taxon>Strongylocentrotus</taxon>
    </lineage>
</organism>
<feature type="compositionally biased region" description="Polar residues" evidence="1">
    <location>
        <begin position="91"/>
        <end position="105"/>
    </location>
</feature>
<dbReference type="OMA" id="QDWIRAF"/>
<dbReference type="GO" id="GO:0019319">
    <property type="term" value="P:hexose biosynthetic process"/>
    <property type="evidence" value="ECO:0000318"/>
    <property type="project" value="GO_Central"/>
</dbReference>
<feature type="transmembrane region" description="Helical" evidence="2">
    <location>
        <begin position="7"/>
        <end position="27"/>
    </location>
</feature>
<dbReference type="PANTHER" id="PTHR15723">
    <property type="entry name" value="CARBOHYDRATE SULFOTRANSFERASE 15"/>
    <property type="match status" value="1"/>
</dbReference>
<reference evidence="4" key="2">
    <citation type="submission" date="2021-01" db="UniProtKB">
        <authorList>
            <consortium name="EnsemblMetazoa"/>
        </authorList>
    </citation>
    <scope>IDENTIFICATION</scope>
</reference>
<feature type="region of interest" description="Disordered" evidence="1">
    <location>
        <begin position="87"/>
        <end position="107"/>
    </location>
</feature>